<reference evidence="3" key="1">
    <citation type="submission" date="2021-02" db="EMBL/GenBank/DDBJ databases">
        <authorList>
            <person name="Dougan E. K."/>
            <person name="Rhodes N."/>
            <person name="Thang M."/>
            <person name="Chan C."/>
        </authorList>
    </citation>
    <scope>NUCLEOTIDE SEQUENCE</scope>
</reference>
<comment type="caution">
    <text evidence="3">The sequence shown here is derived from an EMBL/GenBank/DDBJ whole genome shotgun (WGS) entry which is preliminary data.</text>
</comment>
<name>A0A813K8T8_POLGL</name>
<evidence type="ECO:0000256" key="1">
    <source>
        <dbReference type="SAM" id="MobiDB-lite"/>
    </source>
</evidence>
<proteinExistence type="predicted"/>
<dbReference type="AlphaFoldDB" id="A0A813K8T8"/>
<accession>A0A813K8T8</accession>
<keyword evidence="2" id="KW-0472">Membrane</keyword>
<dbReference type="Proteomes" id="UP000626109">
    <property type="component" value="Unassembled WGS sequence"/>
</dbReference>
<evidence type="ECO:0000256" key="2">
    <source>
        <dbReference type="SAM" id="Phobius"/>
    </source>
</evidence>
<feature type="region of interest" description="Disordered" evidence="1">
    <location>
        <begin position="170"/>
        <end position="198"/>
    </location>
</feature>
<evidence type="ECO:0000313" key="4">
    <source>
        <dbReference type="Proteomes" id="UP000626109"/>
    </source>
</evidence>
<keyword evidence="2" id="KW-1133">Transmembrane helix</keyword>
<dbReference type="EMBL" id="CAJNNW010028273">
    <property type="protein sequence ID" value="CAE8695450.1"/>
    <property type="molecule type" value="Genomic_DNA"/>
</dbReference>
<evidence type="ECO:0000313" key="3">
    <source>
        <dbReference type="EMBL" id="CAE8695450.1"/>
    </source>
</evidence>
<protein>
    <submittedName>
        <fullName evidence="3">Uncharacterized protein</fullName>
    </submittedName>
</protein>
<gene>
    <name evidence="3" type="ORF">PGLA2088_LOCUS29353</name>
</gene>
<organism evidence="3 4">
    <name type="scientific">Polarella glacialis</name>
    <name type="common">Dinoflagellate</name>
    <dbReference type="NCBI Taxonomy" id="89957"/>
    <lineage>
        <taxon>Eukaryota</taxon>
        <taxon>Sar</taxon>
        <taxon>Alveolata</taxon>
        <taxon>Dinophyceae</taxon>
        <taxon>Suessiales</taxon>
        <taxon>Suessiaceae</taxon>
        <taxon>Polarella</taxon>
    </lineage>
</organism>
<sequence length="198" mass="20192">MLPNMGGGMPPFAGPPTPEMQDKLRKIRYCVIGIFAAAVGRFATGDLPMNELMCGIVGVFLLSQDPNMAPCYTCLASSPLGQCAGPGGGGLSCVMAFTFMAFINSFFLSIKLFMGGPFVLMSFAFQFAGGVQGWRLNSLVSAAAASGDGSFGGQSGQGLLPQQPMAQMNLGAAPGGRSGAPAPPSFSAFQGTGQRLGG</sequence>
<keyword evidence="2" id="KW-0812">Transmembrane</keyword>
<feature type="transmembrane region" description="Helical" evidence="2">
    <location>
        <begin position="94"/>
        <end position="114"/>
    </location>
</feature>
<feature type="transmembrane region" description="Helical" evidence="2">
    <location>
        <begin position="27"/>
        <end position="43"/>
    </location>
</feature>